<comment type="similarity">
    <text evidence="1">Belongs to the LTO1 family.</text>
</comment>
<feature type="compositionally biased region" description="Basic and acidic residues" evidence="2">
    <location>
        <begin position="130"/>
        <end position="153"/>
    </location>
</feature>
<evidence type="ECO:0000256" key="2">
    <source>
        <dbReference type="SAM" id="MobiDB-lite"/>
    </source>
</evidence>
<dbReference type="Pfam" id="PF09811">
    <property type="entry name" value="Yae1_N"/>
    <property type="match status" value="1"/>
</dbReference>
<organism evidence="4 5">
    <name type="scientific">Zalerion maritima</name>
    <dbReference type="NCBI Taxonomy" id="339359"/>
    <lineage>
        <taxon>Eukaryota</taxon>
        <taxon>Fungi</taxon>
        <taxon>Dikarya</taxon>
        <taxon>Ascomycota</taxon>
        <taxon>Pezizomycotina</taxon>
        <taxon>Sordariomycetes</taxon>
        <taxon>Lulworthiomycetidae</taxon>
        <taxon>Lulworthiales</taxon>
        <taxon>Lulworthiaceae</taxon>
        <taxon>Zalerion</taxon>
    </lineage>
</organism>
<dbReference type="PANTHER" id="PTHR28532:SF1">
    <property type="entry name" value="ORAL CANCER OVEREXPRESSED 1"/>
    <property type="match status" value="1"/>
</dbReference>
<dbReference type="PANTHER" id="PTHR28532">
    <property type="entry name" value="GEO13458P1"/>
    <property type="match status" value="1"/>
</dbReference>
<gene>
    <name evidence="4" type="ORF">MKZ38_001527</name>
</gene>
<dbReference type="Proteomes" id="UP001201980">
    <property type="component" value="Unassembled WGS sequence"/>
</dbReference>
<proteinExistence type="inferred from homology"/>
<dbReference type="InterPro" id="IPR052436">
    <property type="entry name" value="LTO1_adapter"/>
</dbReference>
<protein>
    <recommendedName>
        <fullName evidence="3">Essential protein Yae1 N-terminal domain-containing protein</fullName>
    </recommendedName>
</protein>
<comment type="caution">
    <text evidence="4">The sequence shown here is derived from an EMBL/GenBank/DDBJ whole genome shotgun (WGS) entry which is preliminary data.</text>
</comment>
<feature type="domain" description="Essential protein Yae1 N-terminal" evidence="3">
    <location>
        <begin position="19"/>
        <end position="57"/>
    </location>
</feature>
<accession>A0AAD5RR46</accession>
<name>A0AAD5RR46_9PEZI</name>
<dbReference type="AlphaFoldDB" id="A0AAD5RR46"/>
<sequence length="173" mass="19344">MDDIFDDILDLEEGFYNEGYSQGWEDGVVSGRIEGRSLGMEKGFEKFFEAGRLYGRALLWANRLPTRDQNQEHKDGKQQKLPPLSNNQRLERNITALHDLMEPDTLPTKNTDDTVEDVNDRIRKAQGKLRVIERMVGEESSKAESRGASKEPGAKSGDMEDASSINPAALSSA</sequence>
<evidence type="ECO:0000313" key="4">
    <source>
        <dbReference type="EMBL" id="KAJ2901717.1"/>
    </source>
</evidence>
<dbReference type="EMBL" id="JAKWBI020000141">
    <property type="protein sequence ID" value="KAJ2901717.1"/>
    <property type="molecule type" value="Genomic_DNA"/>
</dbReference>
<keyword evidence="5" id="KW-1185">Reference proteome</keyword>
<dbReference type="InterPro" id="IPR019191">
    <property type="entry name" value="Essential_protein_Yae1_N"/>
</dbReference>
<reference evidence="4" key="1">
    <citation type="submission" date="2022-07" db="EMBL/GenBank/DDBJ databases">
        <title>Draft genome sequence of Zalerion maritima ATCC 34329, a (micro)plastics degrading marine fungus.</title>
        <authorList>
            <person name="Paco A."/>
            <person name="Goncalves M.F.M."/>
            <person name="Rocha-Santos T.A.P."/>
            <person name="Alves A."/>
        </authorList>
    </citation>
    <scope>NUCLEOTIDE SEQUENCE</scope>
    <source>
        <strain evidence="4">ATCC 34329</strain>
    </source>
</reference>
<feature type="compositionally biased region" description="Polar residues" evidence="2">
    <location>
        <begin position="163"/>
        <end position="173"/>
    </location>
</feature>
<evidence type="ECO:0000259" key="3">
    <source>
        <dbReference type="Pfam" id="PF09811"/>
    </source>
</evidence>
<evidence type="ECO:0000313" key="5">
    <source>
        <dbReference type="Proteomes" id="UP001201980"/>
    </source>
</evidence>
<feature type="region of interest" description="Disordered" evidence="2">
    <location>
        <begin position="66"/>
        <end position="173"/>
    </location>
</feature>
<feature type="compositionally biased region" description="Basic and acidic residues" evidence="2">
    <location>
        <begin position="66"/>
        <end position="78"/>
    </location>
</feature>
<evidence type="ECO:0000256" key="1">
    <source>
        <dbReference type="ARBA" id="ARBA00038090"/>
    </source>
</evidence>